<evidence type="ECO:0000313" key="8">
    <source>
        <dbReference type="EMBL" id="PHK50339.1"/>
    </source>
</evidence>
<dbReference type="EMBL" id="CP093217">
    <property type="protein sequence ID" value="UQW82067.1"/>
    <property type="molecule type" value="Genomic_DNA"/>
</dbReference>
<dbReference type="OrthoDB" id="2241086at2"/>
<evidence type="ECO:0000256" key="1">
    <source>
        <dbReference type="ARBA" id="ARBA00004196"/>
    </source>
</evidence>
<dbReference type="Proteomes" id="UP001056588">
    <property type="component" value="Chromosome"/>
</dbReference>
<feature type="chain" id="PRO_5039508907" evidence="6">
    <location>
        <begin position="21"/>
        <end position="305"/>
    </location>
</feature>
<evidence type="ECO:0000313" key="11">
    <source>
        <dbReference type="Proteomes" id="UP001056588"/>
    </source>
</evidence>
<dbReference type="InterPro" id="IPR051313">
    <property type="entry name" value="Bact_iron-sidero_bind"/>
</dbReference>
<reference evidence="9" key="4">
    <citation type="submission" date="2022-03" db="EMBL/GenBank/DDBJ databases">
        <title>Complete Genome Sequence of Staphylococcus edaphicus strain CCM 8731.</title>
        <authorList>
            <person name="Rimmer C.O."/>
            <person name="Thomas J.C."/>
        </authorList>
    </citation>
    <scope>NUCLEOTIDE SEQUENCE</scope>
    <source>
        <strain evidence="9">CCM 8731</strain>
    </source>
</reference>
<dbReference type="GO" id="GO:1901678">
    <property type="term" value="P:iron coordination entity transport"/>
    <property type="evidence" value="ECO:0007669"/>
    <property type="project" value="UniProtKB-ARBA"/>
</dbReference>
<dbReference type="PROSITE" id="PS50983">
    <property type="entry name" value="FE_B12_PBP"/>
    <property type="match status" value="1"/>
</dbReference>
<evidence type="ECO:0000256" key="2">
    <source>
        <dbReference type="ARBA" id="ARBA00008814"/>
    </source>
</evidence>
<protein>
    <submittedName>
        <fullName evidence="8 9">ABC transporter substrate-binding protein</fullName>
    </submittedName>
</protein>
<evidence type="ECO:0000256" key="4">
    <source>
        <dbReference type="ARBA" id="ARBA00022729"/>
    </source>
</evidence>
<evidence type="ECO:0000256" key="6">
    <source>
        <dbReference type="SAM" id="SignalP"/>
    </source>
</evidence>
<name>A0A2C6WPM7_9STAP</name>
<comment type="similarity">
    <text evidence="2">Belongs to the bacterial solute-binding protein 8 family.</text>
</comment>
<keyword evidence="4 6" id="KW-0732">Signal</keyword>
<reference evidence="10" key="2">
    <citation type="submission" date="2017-10" db="EMBL/GenBank/DDBJ databases">
        <title>Staphylococcus edaphicus sp. nov., isolated in Antarctica, harbouring mecC gene and genomic islands essential in adaptation to extreme environment.</title>
        <authorList>
            <person name="Pantucek R."/>
            <person name="Sedlacek I."/>
            <person name="Indrakova A."/>
            <person name="Vrbovska V."/>
            <person name="Maslanova I."/>
            <person name="Kovarovic V."/>
            <person name="Svec P."/>
            <person name="Kralova S."/>
            <person name="Kristofova L."/>
            <person name="Keklakova J."/>
            <person name="Petras P."/>
            <person name="Doskar J."/>
        </authorList>
    </citation>
    <scope>NUCLEOTIDE SEQUENCE [LARGE SCALE GENOMIC DNA]</scope>
    <source>
        <strain evidence="10">CCM 5085</strain>
    </source>
</reference>
<dbReference type="GO" id="GO:0030288">
    <property type="term" value="C:outer membrane-bounded periplasmic space"/>
    <property type="evidence" value="ECO:0007669"/>
    <property type="project" value="TreeGrafter"/>
</dbReference>
<sequence>MKKLLFILICLLLCIVGCSTEDSNKKNDPENQSSEKVFKDDTDKEVKIPKVPKRIAVLHPTYVGALVKFGHKPVAVPEFVNKNKVLNDATKGIQRIDNTSVEQVTKQKPDLIITTIQDKNIKKLQKVAPTVAFDSEKSTYKDHTKKLASLINEQEKAQQWIKDWDKQMADDKKELTPLIKGKTISVLQQTPKGTMAFSDHLGRGTEILYDGYGMKQPKALEKATQEKFATPINPENFDDYIGDFAVIATNGNQSPDFENRNYWNNLTAVKNKHVIKFDVTETQYNDPLSLEKQRDIFYNALKSKK</sequence>
<comment type="subcellular location">
    <subcellularLocation>
        <location evidence="1">Cell envelope</location>
    </subcellularLocation>
</comment>
<dbReference type="InterPro" id="IPR002491">
    <property type="entry name" value="ABC_transptr_periplasmic_BD"/>
</dbReference>
<reference evidence="8" key="1">
    <citation type="journal article" date="2017" name="Appl. Environ. Microbiol.">
        <title>Staphylococcus edaphicus sp. nov., isolated in Antarctica, harbours mecC gene and genomic islands with suspected role in adaptation to extreme environment.</title>
        <authorList>
            <person name="Pantucek R."/>
            <person name="Sedlacek I."/>
            <person name="Indrakova A."/>
            <person name="Vrbovska V."/>
            <person name="Maslanova I."/>
            <person name="Kovarovic V."/>
            <person name="Svec P."/>
            <person name="Kralova S."/>
            <person name="Kristofova L."/>
            <person name="Keklakova J."/>
            <person name="Petras P."/>
            <person name="Doskar J."/>
        </authorList>
    </citation>
    <scope>NUCLEOTIDE SEQUENCE</scope>
    <source>
        <strain evidence="8">CCM 8730</strain>
    </source>
</reference>
<reference evidence="8" key="3">
    <citation type="submission" date="2017-10" db="EMBL/GenBank/DDBJ databases">
        <authorList>
            <person name="Vrbovska V."/>
            <person name="Kovarovic V."/>
            <person name="Indrakova A."/>
        </authorList>
    </citation>
    <scope>NUCLEOTIDE SEQUENCE</scope>
    <source>
        <strain evidence="8">CCM 8730</strain>
    </source>
</reference>
<dbReference type="PANTHER" id="PTHR30532">
    <property type="entry name" value="IRON III DICITRATE-BINDING PERIPLASMIC PROTEIN"/>
    <property type="match status" value="1"/>
</dbReference>
<dbReference type="Proteomes" id="UP000223828">
    <property type="component" value="Unassembled WGS sequence"/>
</dbReference>
<dbReference type="Gene3D" id="3.40.50.1980">
    <property type="entry name" value="Nitrogenase molybdenum iron protein domain"/>
    <property type="match status" value="2"/>
</dbReference>
<gene>
    <name evidence="8" type="ORF">BTJ66_04510</name>
    <name evidence="9" type="ORF">MNY58_02885</name>
</gene>
<dbReference type="Pfam" id="PF01497">
    <property type="entry name" value="Peripla_BP_2"/>
    <property type="match status" value="1"/>
</dbReference>
<feature type="signal peptide" evidence="6">
    <location>
        <begin position="1"/>
        <end position="20"/>
    </location>
</feature>
<feature type="region of interest" description="Disordered" evidence="5">
    <location>
        <begin position="22"/>
        <end position="41"/>
    </location>
</feature>
<accession>A0A2C6WPM7</accession>
<organism evidence="8 10">
    <name type="scientific">Staphylococcus edaphicus</name>
    <dbReference type="NCBI Taxonomy" id="1955013"/>
    <lineage>
        <taxon>Bacteria</taxon>
        <taxon>Bacillati</taxon>
        <taxon>Bacillota</taxon>
        <taxon>Bacilli</taxon>
        <taxon>Bacillales</taxon>
        <taxon>Staphylococcaceae</taxon>
        <taxon>Staphylococcus</taxon>
    </lineage>
</organism>
<keyword evidence="3" id="KW-0813">Transport</keyword>
<dbReference type="AlphaFoldDB" id="A0A2C6WPM7"/>
<proteinExistence type="inferred from homology"/>
<evidence type="ECO:0000256" key="3">
    <source>
        <dbReference type="ARBA" id="ARBA00022448"/>
    </source>
</evidence>
<keyword evidence="11" id="KW-1185">Reference proteome</keyword>
<evidence type="ECO:0000313" key="9">
    <source>
        <dbReference type="EMBL" id="UQW82067.1"/>
    </source>
</evidence>
<evidence type="ECO:0000313" key="10">
    <source>
        <dbReference type="Proteomes" id="UP000223828"/>
    </source>
</evidence>
<dbReference type="SUPFAM" id="SSF53807">
    <property type="entry name" value="Helical backbone' metal receptor"/>
    <property type="match status" value="1"/>
</dbReference>
<dbReference type="EMBL" id="MRZN01000004">
    <property type="protein sequence ID" value="PHK50339.1"/>
    <property type="molecule type" value="Genomic_DNA"/>
</dbReference>
<feature type="domain" description="Fe/B12 periplasmic-binding" evidence="7">
    <location>
        <begin position="54"/>
        <end position="305"/>
    </location>
</feature>
<evidence type="ECO:0000256" key="5">
    <source>
        <dbReference type="SAM" id="MobiDB-lite"/>
    </source>
</evidence>
<dbReference type="PANTHER" id="PTHR30532:SF26">
    <property type="entry name" value="IRON(3+)-HYDROXAMATE-BINDING PROTEIN FHUD"/>
    <property type="match status" value="1"/>
</dbReference>
<dbReference type="RefSeq" id="WP_099089782.1">
    <property type="nucleotide sequence ID" value="NZ_CP093217.1"/>
</dbReference>
<evidence type="ECO:0000259" key="7">
    <source>
        <dbReference type="PROSITE" id="PS50983"/>
    </source>
</evidence>